<dbReference type="EMBL" id="BK032497">
    <property type="protein sequence ID" value="DAF42605.1"/>
    <property type="molecule type" value="Genomic_DNA"/>
</dbReference>
<accession>A0A8S5RV23</accession>
<dbReference type="InterPro" id="IPR001482">
    <property type="entry name" value="T2SS/T4SS_dom"/>
</dbReference>
<name>A0A8S5RV23_9CAUD</name>
<evidence type="ECO:0000313" key="3">
    <source>
        <dbReference type="EMBL" id="DAF42605.1"/>
    </source>
</evidence>
<dbReference type="InterPro" id="IPR030934">
    <property type="entry name" value="Intein_C"/>
</dbReference>
<proteinExistence type="inferred from homology"/>
<dbReference type="SUPFAM" id="SSF52540">
    <property type="entry name" value="P-loop containing nucleoside triphosphate hydrolases"/>
    <property type="match status" value="2"/>
</dbReference>
<sequence length="610" mass="69539">MALPKLDSLYNSGNKSLLPNQIETDFPPSPSANEFGNMINDWTNTGWIGMFHLDMVLSYAIEEGASDIHLNADKPVAFTVLGRIVKKHEFPIPDNILMEDLMKGILNHQAQGKFVRDLDYDASYVIKRGRYKGRRFRVSVYKSYGSDSIVFRTITDEIPTPEQLNIEEEVKSWFYQSSGAILICGPTGSGKALHIDTLVPTPTGMKRVGDIKVGDKIFDKDKNITVVLEIHTASRKDVSYQITLDNGEKFKASGPHEWVVHNNKGLLSSVTTDEIFNKFEYEYFIPKLNFPIRFYNGYTVEERNELLYSKTGNSELEVIVLDEYDDEMIELANSLGYYTYFEHGKLVINKTKKKRLTRIVKIEKIKDNYKDYFCFEVDSESHTYLIGNTFTITHNSTTMASILREIQLTQAKKIITIEKPIEAIFPDDGKALVVQRAIPEDCVDFEIGLTGAMRQNPDYILIGEVRNQSEVSEFLRAAETGHLAMSTIHTVNNVTTLNRIRSLFSGEEQRRILATLGDVLRGIVNQQLVMTKDGTGRFAVREALTIDYKIRRLIAEDNFQAIRDYQEANGKTMEQQLAKAVLADKCTYEEARSKAPDQIYFDHVFEEYSK</sequence>
<feature type="domain" description="Bacterial type II secretion system protein E" evidence="2">
    <location>
        <begin position="393"/>
        <end position="590"/>
    </location>
</feature>
<organism evidence="3">
    <name type="scientific">Siphoviridae sp. ctHip2</name>
    <dbReference type="NCBI Taxonomy" id="2827830"/>
    <lineage>
        <taxon>Viruses</taxon>
        <taxon>Duplodnaviria</taxon>
        <taxon>Heunggongvirae</taxon>
        <taxon>Uroviricota</taxon>
        <taxon>Caudoviricetes</taxon>
    </lineage>
</organism>
<dbReference type="PROSITE" id="PS50818">
    <property type="entry name" value="INTEIN_C_TER"/>
    <property type="match status" value="1"/>
</dbReference>
<protein>
    <submittedName>
        <fullName evidence="3">DNA packaging protein</fullName>
    </submittedName>
</protein>
<dbReference type="GO" id="GO:0016887">
    <property type="term" value="F:ATP hydrolysis activity"/>
    <property type="evidence" value="ECO:0007669"/>
    <property type="project" value="InterPro"/>
</dbReference>
<reference evidence="3" key="1">
    <citation type="journal article" date="2021" name="Proc. Natl. Acad. Sci. U.S.A.">
        <title>A Catalog of Tens of Thousands of Viruses from Human Metagenomes Reveals Hidden Associations with Chronic Diseases.</title>
        <authorList>
            <person name="Tisza M.J."/>
            <person name="Buck C.B."/>
        </authorList>
    </citation>
    <scope>NUCLEOTIDE SEQUENCE</scope>
    <source>
        <strain evidence="3">CtHip2</strain>
    </source>
</reference>
<evidence type="ECO:0000259" key="2">
    <source>
        <dbReference type="Pfam" id="PF00437"/>
    </source>
</evidence>
<dbReference type="PANTHER" id="PTHR30486">
    <property type="entry name" value="TWITCHING MOTILITY PROTEIN PILT"/>
    <property type="match status" value="1"/>
</dbReference>
<dbReference type="InterPro" id="IPR050921">
    <property type="entry name" value="T4SS_GSP_E_ATPase"/>
</dbReference>
<dbReference type="Pfam" id="PF00437">
    <property type="entry name" value="T2SSE"/>
    <property type="match status" value="1"/>
</dbReference>
<dbReference type="Gene3D" id="3.40.50.300">
    <property type="entry name" value="P-loop containing nucleotide triphosphate hydrolases"/>
    <property type="match status" value="2"/>
</dbReference>
<dbReference type="InterPro" id="IPR027417">
    <property type="entry name" value="P-loop_NTPase"/>
</dbReference>
<comment type="similarity">
    <text evidence="1">Belongs to the GSP E family.</text>
</comment>
<dbReference type="InterPro" id="IPR036844">
    <property type="entry name" value="Hint_dom_sf"/>
</dbReference>
<dbReference type="SUPFAM" id="SSF51294">
    <property type="entry name" value="Hedgehog/intein (Hint) domain"/>
    <property type="match status" value="1"/>
</dbReference>
<evidence type="ECO:0000256" key="1">
    <source>
        <dbReference type="ARBA" id="ARBA00006611"/>
    </source>
</evidence>
<dbReference type="Gene3D" id="3.30.450.90">
    <property type="match status" value="1"/>
</dbReference>
<dbReference type="Gene3D" id="2.170.16.10">
    <property type="entry name" value="Hedgehog/Intein (Hint) domain"/>
    <property type="match status" value="1"/>
</dbReference>